<protein>
    <submittedName>
        <fullName evidence="2">Porin</fullName>
    </submittedName>
</protein>
<reference evidence="2 3" key="1">
    <citation type="submission" date="2024-12" db="EMBL/GenBank/DDBJ databases">
        <authorList>
            <person name="Hu S."/>
        </authorList>
    </citation>
    <scope>NUCLEOTIDE SEQUENCE [LARGE SCALE GENOMIC DNA]</scope>
    <source>
        <strain evidence="2 3">P-25</strain>
    </source>
</reference>
<dbReference type="InterPro" id="IPR023614">
    <property type="entry name" value="Porin_dom_sf"/>
</dbReference>
<gene>
    <name evidence="2" type="ORF">E5L68_021005</name>
</gene>
<feature type="chain" id="PRO_5047464665" evidence="1">
    <location>
        <begin position="22"/>
        <end position="347"/>
    </location>
</feature>
<keyword evidence="1" id="KW-0732">Signal</keyword>
<dbReference type="Gene3D" id="2.40.160.10">
    <property type="entry name" value="Porin"/>
    <property type="match status" value="1"/>
</dbReference>
<dbReference type="InterPro" id="IPR011486">
    <property type="entry name" value="BBP2"/>
</dbReference>
<feature type="signal peptide" evidence="1">
    <location>
        <begin position="1"/>
        <end position="21"/>
    </location>
</feature>
<comment type="caution">
    <text evidence="2">The sequence shown here is derived from an EMBL/GenBank/DDBJ whole genome shotgun (WGS) entry which is preliminary data.</text>
</comment>
<name>A0ABW9JRE3_9SPHI</name>
<evidence type="ECO:0000313" key="3">
    <source>
        <dbReference type="Proteomes" id="UP001517367"/>
    </source>
</evidence>
<organism evidence="2 3">
    <name type="scientific">Pedobacter helvus</name>
    <dbReference type="NCBI Taxonomy" id="2563444"/>
    <lineage>
        <taxon>Bacteria</taxon>
        <taxon>Pseudomonadati</taxon>
        <taxon>Bacteroidota</taxon>
        <taxon>Sphingobacteriia</taxon>
        <taxon>Sphingobacteriales</taxon>
        <taxon>Sphingobacteriaceae</taxon>
        <taxon>Pedobacter</taxon>
    </lineage>
</organism>
<evidence type="ECO:0000313" key="2">
    <source>
        <dbReference type="EMBL" id="MFN0293868.1"/>
    </source>
</evidence>
<dbReference type="RefSeq" id="WP_138729526.1">
    <property type="nucleotide sequence ID" value="NZ_SRMP02000052.1"/>
</dbReference>
<proteinExistence type="predicted"/>
<dbReference type="EMBL" id="SRMP02000052">
    <property type="protein sequence ID" value="MFN0293868.1"/>
    <property type="molecule type" value="Genomic_DNA"/>
</dbReference>
<evidence type="ECO:0000256" key="1">
    <source>
        <dbReference type="SAM" id="SignalP"/>
    </source>
</evidence>
<sequence length="347" mass="36902">MKNHIAALSLLLLSTASVAVAQEKASPLEISGSVDTYFKYDFSKVANIPTYFADEQNSVSLGMIDLALKKTTGKASFVGELSFGPRGQYQSIPDVLGGYDAATNSFNIQNLYINYAFTDKFSMTAGYMGTFVGYEVISPVANFNYSTSYLFGSGPFQNAGLKGTYSFSDKVSLMAGIFNDWNVYQDFNGVSHFGAQLMVAPVEGWSAYVNFLTGRSAGAGANGTIIDLTTSYQITDKFKLGLNAADYGVSDDGGGYSGAALYPQYAFTPSVALGARAEYFTFKGAGGAANASVTSFTLSGNIKSGGLTFIPEVRFDNDQDAYIGFVKSNLAPTKTAAQFSLAAVYSF</sequence>
<keyword evidence="3" id="KW-1185">Reference proteome</keyword>
<dbReference type="Pfam" id="PF07642">
    <property type="entry name" value="BBP2"/>
    <property type="match status" value="1"/>
</dbReference>
<accession>A0ABW9JRE3</accession>
<dbReference type="Proteomes" id="UP001517367">
    <property type="component" value="Unassembled WGS sequence"/>
</dbReference>
<dbReference type="SUPFAM" id="SSF56935">
    <property type="entry name" value="Porins"/>
    <property type="match status" value="1"/>
</dbReference>